<proteinExistence type="predicted"/>
<sequence>MALTTAVGLGAIAAVVIPWMSERTGVDVAGLLSGEYVRIPIGGGIELHWSWLIFCIVTLIAWASFKLTETR</sequence>
<dbReference type="RefSeq" id="WP_160363195.1">
    <property type="nucleotide sequence ID" value="NZ_JACEIB010000003.1"/>
</dbReference>
<organism evidence="2 3">
    <name type="scientific">Sphingomonas chungangi</name>
    <dbReference type="NCBI Taxonomy" id="2683589"/>
    <lineage>
        <taxon>Bacteria</taxon>
        <taxon>Pseudomonadati</taxon>
        <taxon>Pseudomonadota</taxon>
        <taxon>Alphaproteobacteria</taxon>
        <taxon>Sphingomonadales</taxon>
        <taxon>Sphingomonadaceae</taxon>
        <taxon>Sphingomonas</taxon>
    </lineage>
</organism>
<dbReference type="AlphaFoldDB" id="A0A838L337"/>
<comment type="caution">
    <text evidence="2">The sequence shown here is derived from an EMBL/GenBank/DDBJ whole genome shotgun (WGS) entry which is preliminary data.</text>
</comment>
<keyword evidence="3" id="KW-1185">Reference proteome</keyword>
<evidence type="ECO:0000256" key="1">
    <source>
        <dbReference type="SAM" id="Phobius"/>
    </source>
</evidence>
<protein>
    <submittedName>
        <fullName evidence="2">Uncharacterized protein</fullName>
    </submittedName>
</protein>
<accession>A0A838L337</accession>
<evidence type="ECO:0000313" key="3">
    <source>
        <dbReference type="Proteomes" id="UP000570166"/>
    </source>
</evidence>
<keyword evidence="1" id="KW-0472">Membrane</keyword>
<keyword evidence="1" id="KW-1133">Transmembrane helix</keyword>
<dbReference type="Proteomes" id="UP000570166">
    <property type="component" value="Unassembled WGS sequence"/>
</dbReference>
<evidence type="ECO:0000313" key="2">
    <source>
        <dbReference type="EMBL" id="MBA2933340.1"/>
    </source>
</evidence>
<keyword evidence="1" id="KW-0812">Transmembrane</keyword>
<reference evidence="2 3" key="1">
    <citation type="submission" date="2020-07" db="EMBL/GenBank/DDBJ databases">
        <authorList>
            <person name="Sun Q."/>
        </authorList>
    </citation>
    <scope>NUCLEOTIDE SEQUENCE [LARGE SCALE GENOMIC DNA]</scope>
    <source>
        <strain evidence="2 3">CGMCC 1.13654</strain>
    </source>
</reference>
<dbReference type="EMBL" id="JACEIB010000003">
    <property type="protein sequence ID" value="MBA2933340.1"/>
    <property type="molecule type" value="Genomic_DNA"/>
</dbReference>
<feature type="transmembrane region" description="Helical" evidence="1">
    <location>
        <begin position="47"/>
        <end position="65"/>
    </location>
</feature>
<name>A0A838L337_9SPHN</name>
<gene>
    <name evidence="2" type="ORF">HZF05_04450</name>
</gene>